<organism evidence="2 3">
    <name type="scientific">Protomyces lactucae-debilis</name>
    <dbReference type="NCBI Taxonomy" id="2754530"/>
    <lineage>
        <taxon>Eukaryota</taxon>
        <taxon>Fungi</taxon>
        <taxon>Dikarya</taxon>
        <taxon>Ascomycota</taxon>
        <taxon>Taphrinomycotina</taxon>
        <taxon>Taphrinomycetes</taxon>
        <taxon>Taphrinales</taxon>
        <taxon>Protomycetaceae</taxon>
        <taxon>Protomyces</taxon>
    </lineage>
</organism>
<dbReference type="InterPro" id="IPR016159">
    <property type="entry name" value="Cullin_repeat-like_dom_sf"/>
</dbReference>
<dbReference type="Gene3D" id="1.20.1310.10">
    <property type="entry name" value="Cullin Repeats"/>
    <property type="match status" value="1"/>
</dbReference>
<name>A0A1Y2F2V5_PROLT</name>
<keyword evidence="3" id="KW-1185">Reference proteome</keyword>
<dbReference type="Pfam" id="PF08539">
    <property type="entry name" value="HbrB"/>
    <property type="match status" value="1"/>
</dbReference>
<dbReference type="Proteomes" id="UP000193685">
    <property type="component" value="Unassembled WGS sequence"/>
</dbReference>
<evidence type="ECO:0000256" key="1">
    <source>
        <dbReference type="SAM" id="MobiDB-lite"/>
    </source>
</evidence>
<dbReference type="GO" id="GO:0031932">
    <property type="term" value="C:TORC2 complex"/>
    <property type="evidence" value="ECO:0007669"/>
    <property type="project" value="TreeGrafter"/>
</dbReference>
<feature type="compositionally biased region" description="Polar residues" evidence="1">
    <location>
        <begin position="43"/>
        <end position="54"/>
    </location>
</feature>
<feature type="region of interest" description="Disordered" evidence="1">
    <location>
        <begin position="115"/>
        <end position="137"/>
    </location>
</feature>
<dbReference type="RefSeq" id="XP_040723339.1">
    <property type="nucleotide sequence ID" value="XM_040865964.1"/>
</dbReference>
<sequence length="395" mass="43578">MRDDESDSSDNALPPTPRKDRLLVPPTSANAKKQALSGALRIQSPNASPLTSPIKQEARVAVLPSPKKTLFSRPKLNLKEKTRENMPSEEEPVTPSYFQDSSAPSTFSSFLKSAGNHVSHPLHGSRQPTPGANGVRGRSLDLLRGDQGQNSPSFFSAARQVSQAERLSETTDDTWSLLCARVLPLFCGEGLRQPVEDLNRLVSTYLRYCIDNKEQSHLVEDLVELFETGTASLDNNLAAMNDEKLIHRLVEIWVFYFSSVLPYLEATFLPLTVEFSSNASPYLADSGNVDSLSIHLLALQAYRDVIVLPLKTRLAGLLQQLPFLVNVSGSADDASETFSRMLQCISILRRVQSGDKSQECMDELGKAVLIRRVKNRGDRRGFVAGKKIVVDDTPV</sequence>
<comment type="caution">
    <text evidence="2">The sequence shown here is derived from an EMBL/GenBank/DDBJ whole genome shotgun (WGS) entry which is preliminary data.</text>
</comment>
<dbReference type="GeneID" id="63782563"/>
<dbReference type="PANTHER" id="PTHR32428:SF2">
    <property type="entry name" value="TARGET OF RAPAMYCIN COMPLEX 2 SUBUNIT BIT61-RELATED"/>
    <property type="match status" value="1"/>
</dbReference>
<evidence type="ECO:0000313" key="3">
    <source>
        <dbReference type="Proteomes" id="UP000193685"/>
    </source>
</evidence>
<protein>
    <submittedName>
        <fullName evidence="2">HbrB-like-domain-containing protein</fullName>
    </submittedName>
</protein>
<proteinExistence type="predicted"/>
<accession>A0A1Y2F2V5</accession>
<evidence type="ECO:0000313" key="2">
    <source>
        <dbReference type="EMBL" id="ORY78228.1"/>
    </source>
</evidence>
<dbReference type="OrthoDB" id="2290221at2759"/>
<feature type="compositionally biased region" description="Basic and acidic residues" evidence="1">
    <location>
        <begin position="77"/>
        <end position="86"/>
    </location>
</feature>
<dbReference type="PANTHER" id="PTHR32428">
    <property type="entry name" value="TARGET OF RAPAMYCIN COMPLEX 2 SUBUNIT BIT61-RELATED"/>
    <property type="match status" value="1"/>
</dbReference>
<dbReference type="SUPFAM" id="SSF74788">
    <property type="entry name" value="Cullin repeat-like"/>
    <property type="match status" value="1"/>
</dbReference>
<gene>
    <name evidence="2" type="ORF">BCR37DRAFT_116949</name>
</gene>
<dbReference type="GO" id="GO:0038203">
    <property type="term" value="P:TORC2 signaling"/>
    <property type="evidence" value="ECO:0007669"/>
    <property type="project" value="TreeGrafter"/>
</dbReference>
<dbReference type="AlphaFoldDB" id="A0A1Y2F2V5"/>
<dbReference type="STRING" id="56484.A0A1Y2F2V5"/>
<feature type="region of interest" description="Disordered" evidence="1">
    <location>
        <begin position="1"/>
        <end position="101"/>
    </location>
</feature>
<reference evidence="2 3" key="1">
    <citation type="submission" date="2016-07" db="EMBL/GenBank/DDBJ databases">
        <title>Pervasive Adenine N6-methylation of Active Genes in Fungi.</title>
        <authorList>
            <consortium name="DOE Joint Genome Institute"/>
            <person name="Mondo S.J."/>
            <person name="Dannebaum R.O."/>
            <person name="Kuo R.C."/>
            <person name="Labutti K."/>
            <person name="Haridas S."/>
            <person name="Kuo A."/>
            <person name="Salamov A."/>
            <person name="Ahrendt S.R."/>
            <person name="Lipzen A."/>
            <person name="Sullivan W."/>
            <person name="Andreopoulos W.B."/>
            <person name="Clum A."/>
            <person name="Lindquist E."/>
            <person name="Daum C."/>
            <person name="Ramamoorthy G.K."/>
            <person name="Gryganskyi A."/>
            <person name="Culley D."/>
            <person name="Magnuson J.K."/>
            <person name="James T.Y."/>
            <person name="O'Malley M.A."/>
            <person name="Stajich J.E."/>
            <person name="Spatafora J.W."/>
            <person name="Visel A."/>
            <person name="Grigoriev I.V."/>
        </authorList>
    </citation>
    <scope>NUCLEOTIDE SEQUENCE [LARGE SCALE GENOMIC DNA]</scope>
    <source>
        <strain evidence="2 3">12-1054</strain>
    </source>
</reference>
<dbReference type="InterPro" id="IPR013745">
    <property type="entry name" value="Bit61/PRR5"/>
</dbReference>
<dbReference type="EMBL" id="MCFI01000018">
    <property type="protein sequence ID" value="ORY78228.1"/>
    <property type="molecule type" value="Genomic_DNA"/>
</dbReference>